<gene>
    <name evidence="2" type="ORF">E2N93_04285</name>
</gene>
<organism evidence="2 3">
    <name type="scientific">Ruminococcus bromii</name>
    <dbReference type="NCBI Taxonomy" id="40518"/>
    <lineage>
        <taxon>Bacteria</taxon>
        <taxon>Bacillati</taxon>
        <taxon>Bacillota</taxon>
        <taxon>Clostridia</taxon>
        <taxon>Eubacteriales</taxon>
        <taxon>Oscillospiraceae</taxon>
        <taxon>Ruminococcus</taxon>
    </lineage>
</organism>
<evidence type="ECO:0000256" key="1">
    <source>
        <dbReference type="SAM" id="Phobius"/>
    </source>
</evidence>
<keyword evidence="1" id="KW-0812">Transmembrane</keyword>
<feature type="transmembrane region" description="Helical" evidence="1">
    <location>
        <begin position="21"/>
        <end position="43"/>
    </location>
</feature>
<evidence type="ECO:0008006" key="4">
    <source>
        <dbReference type="Google" id="ProtNLM"/>
    </source>
</evidence>
<dbReference type="RefSeq" id="WP_249376227.1">
    <property type="nucleotide sequence ID" value="NZ_SNUZ01000007.1"/>
</dbReference>
<keyword evidence="1" id="KW-0472">Membrane</keyword>
<proteinExistence type="predicted"/>
<protein>
    <recommendedName>
        <fullName evidence="4">PrgI family protein</fullName>
    </recommendedName>
</protein>
<keyword evidence="1" id="KW-1133">Transmembrane helix</keyword>
<evidence type="ECO:0000313" key="3">
    <source>
        <dbReference type="Proteomes" id="UP001056693"/>
    </source>
</evidence>
<name>A0ABT0NH31_9FIRM</name>
<reference evidence="2 3" key="1">
    <citation type="submission" date="2019-03" db="EMBL/GenBank/DDBJ databases">
        <authorList>
            <person name="Molinero N."/>
            <person name="Sanchez B."/>
            <person name="Walker A."/>
            <person name="Duncan S."/>
            <person name="Delgado S."/>
            <person name="Margolles A."/>
        </authorList>
    </citation>
    <scope>NUCLEOTIDE SEQUENCE [LARGE SCALE GENOMIC DNA]</scope>
    <source>
        <strain evidence="2 3">IPLA60002</strain>
    </source>
</reference>
<sequence length="124" mass="14270">MDEPIEIVNELKVETKLFSFITLRILMSTTAGFFIGLGLANLVANQVKIVMIILCTFLGFFLCLPSNLNKGKRFYHSILFFLKRLTERDTAYGMPDIENELEDQEPIMSSDDVYSNFDFARKEL</sequence>
<dbReference type="EMBL" id="SNUZ01000007">
    <property type="protein sequence ID" value="MCL3787242.1"/>
    <property type="molecule type" value="Genomic_DNA"/>
</dbReference>
<keyword evidence="3" id="KW-1185">Reference proteome</keyword>
<accession>A0ABT0NH31</accession>
<comment type="caution">
    <text evidence="2">The sequence shown here is derived from an EMBL/GenBank/DDBJ whole genome shotgun (WGS) entry which is preliminary data.</text>
</comment>
<feature type="transmembrane region" description="Helical" evidence="1">
    <location>
        <begin position="49"/>
        <end position="68"/>
    </location>
</feature>
<evidence type="ECO:0000313" key="2">
    <source>
        <dbReference type="EMBL" id="MCL3787242.1"/>
    </source>
</evidence>
<dbReference type="Proteomes" id="UP001056693">
    <property type="component" value="Unassembled WGS sequence"/>
</dbReference>